<reference evidence="3" key="1">
    <citation type="journal article" date="2013" name="Genome Announc.">
        <title>Genome sequence of the food spoilage yeast Zygosaccharomyces bailii CLIB 213(T).</title>
        <authorList>
            <person name="Galeote V."/>
            <person name="Bigey F."/>
            <person name="Devillers H."/>
            <person name="Neuveglise C."/>
            <person name="Dequin S."/>
        </authorList>
    </citation>
    <scope>NUCLEOTIDE SEQUENCE [LARGE SCALE GENOMIC DNA]</scope>
    <source>
        <strain evidence="3">CLIB 213 / ATCC 58445 / CBS 680 / CCRC 21525 / NBRC 1098 / NCYC 1416 / NRRL Y-2227</strain>
    </source>
</reference>
<name>A0A8J2T423_ZYGB2</name>
<protein>
    <submittedName>
        <fullName evidence="2">BN860_06546g1_1</fullName>
    </submittedName>
</protein>
<keyword evidence="3" id="KW-1185">Reference proteome</keyword>
<organism evidence="2 3">
    <name type="scientific">Zygosaccharomyces bailii (strain CLIB 213 / ATCC 58445 / CBS 680 / BCRC 21525 / NBRC 1098 / NCYC 1416 / NRRL Y-2227)</name>
    <dbReference type="NCBI Taxonomy" id="1333698"/>
    <lineage>
        <taxon>Eukaryota</taxon>
        <taxon>Fungi</taxon>
        <taxon>Dikarya</taxon>
        <taxon>Ascomycota</taxon>
        <taxon>Saccharomycotina</taxon>
        <taxon>Saccharomycetes</taxon>
        <taxon>Saccharomycetales</taxon>
        <taxon>Saccharomycetaceae</taxon>
        <taxon>Zygosaccharomyces</taxon>
    </lineage>
</organism>
<dbReference type="Gene3D" id="3.30.1330.40">
    <property type="entry name" value="RutC-like"/>
    <property type="match status" value="1"/>
</dbReference>
<dbReference type="AlphaFoldDB" id="A0A8J2T423"/>
<dbReference type="CDD" id="cd00448">
    <property type="entry name" value="YjgF_YER057c_UK114_family"/>
    <property type="match status" value="1"/>
</dbReference>
<gene>
    <name evidence="2" type="ORF">BN860_06546g</name>
</gene>
<sequence length="132" mass="14480">MSRVSWKQVGAPEHNLLSPAYITSSDRELVFTSGCVGTDSSQNLPECPVEQAKNAFENLSKVLEASGSSLDNVLKVLLFVRDPAIAPSVNRIYQKYFPGKPARSCIVVAFPDARIHVELECVAQTRTRSSKL</sequence>
<dbReference type="EMBL" id="HG316454">
    <property type="protein sequence ID" value="CDF87446.1"/>
    <property type="molecule type" value="Genomic_DNA"/>
</dbReference>
<dbReference type="Pfam" id="PF01042">
    <property type="entry name" value="Ribonuc_L-PSP"/>
    <property type="match status" value="1"/>
</dbReference>
<dbReference type="PANTHER" id="PTHR11803">
    <property type="entry name" value="2-IMINOBUTANOATE/2-IMINOPROPANOATE DEAMINASE RIDA"/>
    <property type="match status" value="1"/>
</dbReference>
<dbReference type="GO" id="GO:0005829">
    <property type="term" value="C:cytosol"/>
    <property type="evidence" value="ECO:0007669"/>
    <property type="project" value="TreeGrafter"/>
</dbReference>
<accession>A0A8J2T423</accession>
<dbReference type="InterPro" id="IPR006175">
    <property type="entry name" value="YjgF/YER057c/UK114"/>
</dbReference>
<proteinExistence type="inferred from homology"/>
<dbReference type="OrthoDB" id="309640at2759"/>
<dbReference type="Proteomes" id="UP000019375">
    <property type="component" value="Unassembled WGS sequence"/>
</dbReference>
<dbReference type="SUPFAM" id="SSF55298">
    <property type="entry name" value="YjgF-like"/>
    <property type="match status" value="1"/>
</dbReference>
<dbReference type="PANTHER" id="PTHR11803:SF58">
    <property type="entry name" value="PROTEIN HMF1-RELATED"/>
    <property type="match status" value="1"/>
</dbReference>
<comment type="similarity">
    <text evidence="1">Belongs to the RutC family.</text>
</comment>
<evidence type="ECO:0000256" key="1">
    <source>
        <dbReference type="ARBA" id="ARBA00010552"/>
    </source>
</evidence>
<evidence type="ECO:0000313" key="2">
    <source>
        <dbReference type="EMBL" id="CDF87446.1"/>
    </source>
</evidence>
<evidence type="ECO:0000313" key="3">
    <source>
        <dbReference type="Proteomes" id="UP000019375"/>
    </source>
</evidence>
<dbReference type="GO" id="GO:0019239">
    <property type="term" value="F:deaminase activity"/>
    <property type="evidence" value="ECO:0007669"/>
    <property type="project" value="TreeGrafter"/>
</dbReference>
<dbReference type="InterPro" id="IPR035959">
    <property type="entry name" value="RutC-like_sf"/>
</dbReference>
<dbReference type="GO" id="GO:0005739">
    <property type="term" value="C:mitochondrion"/>
    <property type="evidence" value="ECO:0007669"/>
    <property type="project" value="TreeGrafter"/>
</dbReference>